<gene>
    <name evidence="1" type="ORF">E5990_09335</name>
</gene>
<reference evidence="1" key="1">
    <citation type="submission" date="2019-04" db="EMBL/GenBank/DDBJ databases">
        <title>Microbes associate with the intestines of laboratory mice.</title>
        <authorList>
            <person name="Navarre W."/>
            <person name="Wong E."/>
            <person name="Huang K.C."/>
            <person name="Tropini C."/>
            <person name="Ng K."/>
            <person name="Yu B."/>
        </authorList>
    </citation>
    <scope>NUCLEOTIDE SEQUENCE</scope>
    <source>
        <strain evidence="1">NM86_A22</strain>
    </source>
</reference>
<name>A0AC61S3I8_9BACT</name>
<organism evidence="1 2">
    <name type="scientific">Muribaculum caecicola</name>
    <dbReference type="NCBI Taxonomy" id="3038144"/>
    <lineage>
        <taxon>Bacteria</taxon>
        <taxon>Pseudomonadati</taxon>
        <taxon>Bacteroidota</taxon>
        <taxon>Bacteroidia</taxon>
        <taxon>Bacteroidales</taxon>
        <taxon>Muribaculaceae</taxon>
        <taxon>Muribaculum</taxon>
    </lineage>
</organism>
<dbReference type="Proteomes" id="UP000305401">
    <property type="component" value="Unassembled WGS sequence"/>
</dbReference>
<evidence type="ECO:0000313" key="2">
    <source>
        <dbReference type="Proteomes" id="UP000305401"/>
    </source>
</evidence>
<accession>A0AC61S3I8</accession>
<proteinExistence type="predicted"/>
<dbReference type="EMBL" id="SSTG01000144">
    <property type="protein sequence ID" value="THG45073.1"/>
    <property type="molecule type" value="Genomic_DNA"/>
</dbReference>
<evidence type="ECO:0000313" key="1">
    <source>
        <dbReference type="EMBL" id="THG45073.1"/>
    </source>
</evidence>
<comment type="caution">
    <text evidence="1">The sequence shown here is derived from an EMBL/GenBank/DDBJ whole genome shotgun (WGS) entry which is preliminary data.</text>
</comment>
<keyword evidence="2" id="KW-1185">Reference proteome</keyword>
<sequence length="181" mass="20387">MDQGLIPRRYAKALHVYALEKGTDKRVYELLKQLSMSMEQQPQLCHVMANPYVPAQDKARLLATASGAGNDDAVFADFVSLLIKNRRIEFVRQIALAYLDIYRKANNIYLVDITTAVSLDKEEEDKLHAVVQRQLGSASAEYSYHTDPGLIGGFVIKINSERLDASVSNELKQLRFKLLSN</sequence>
<protein>
    <submittedName>
        <fullName evidence="1">F0F1 ATP synthase subunit delta</fullName>
    </submittedName>
</protein>